<evidence type="ECO:0000313" key="2">
    <source>
        <dbReference type="Proteomes" id="UP000076660"/>
    </source>
</evidence>
<sequence>MTFPADPEITTIDAATFLAVTGTGLPGTEKFYARKAKLIAAAERLGHDSPVEGLYWFDPEHGDVDIAGFYWTVPLEHLRWRLLMRVPDDTELPPDLAASGLSLFPYSEGKVVQVTHYGPFAGEDDAGPPRYFRRCSRPAPQRTPSRDLF</sequence>
<organism evidence="1 2">
    <name type="scientific">Amycolatopsis keratiniphila subsp. keratiniphila</name>
    <dbReference type="NCBI Taxonomy" id="227715"/>
    <lineage>
        <taxon>Bacteria</taxon>
        <taxon>Bacillati</taxon>
        <taxon>Actinomycetota</taxon>
        <taxon>Actinomycetes</taxon>
        <taxon>Pseudonocardiales</taxon>
        <taxon>Pseudonocardiaceae</taxon>
        <taxon>Amycolatopsis</taxon>
        <taxon>Amycolatopsis japonica group</taxon>
    </lineage>
</organism>
<evidence type="ECO:0000313" key="1">
    <source>
        <dbReference type="EMBL" id="ONF73591.1"/>
    </source>
</evidence>
<name>A0A1W2M168_9PSEU</name>
<dbReference type="Gene3D" id="3.20.80.10">
    <property type="entry name" value="Regulatory factor, effector binding domain"/>
    <property type="match status" value="1"/>
</dbReference>
<dbReference type="EMBL" id="LQMT02000007">
    <property type="protein sequence ID" value="ONF73591.1"/>
    <property type="molecule type" value="Genomic_DNA"/>
</dbReference>
<dbReference type="RefSeq" id="WP_063271472.1">
    <property type="nucleotide sequence ID" value="NZ_LQMT02000007.1"/>
</dbReference>
<reference evidence="1 2" key="1">
    <citation type="submission" date="2016-12" db="EMBL/GenBank/DDBJ databases">
        <title>Amycolatopsis keratiniphila subsp. keratiniphila genome sequencing and assembly.</title>
        <authorList>
            <person name="Mayilraj S."/>
            <person name="Kaur N."/>
        </authorList>
    </citation>
    <scope>NUCLEOTIDE SEQUENCE [LARGE SCALE GENOMIC DNA]</scope>
    <source>
        <strain evidence="1 2">DSM 44409</strain>
    </source>
</reference>
<dbReference type="OrthoDB" id="4772335at2"/>
<dbReference type="AlphaFoldDB" id="A0A1W2M168"/>
<protein>
    <submittedName>
        <fullName evidence="1">Uncharacterized protein</fullName>
    </submittedName>
</protein>
<proteinExistence type="predicted"/>
<accession>A0A1W2M168</accession>
<gene>
    <name evidence="1" type="ORF">AVR91_0205595</name>
</gene>
<dbReference type="Proteomes" id="UP000076660">
    <property type="component" value="Unassembled WGS sequence"/>
</dbReference>
<comment type="caution">
    <text evidence="1">The sequence shown here is derived from an EMBL/GenBank/DDBJ whole genome shotgun (WGS) entry which is preliminary data.</text>
</comment>
<dbReference type="InterPro" id="IPR011256">
    <property type="entry name" value="Reg_factor_effector_dom_sf"/>
</dbReference>